<keyword evidence="2" id="KW-1185">Reference proteome</keyword>
<dbReference type="EMBL" id="JAHUTI010089290">
    <property type="protein sequence ID" value="MED6260829.1"/>
    <property type="molecule type" value="Genomic_DNA"/>
</dbReference>
<reference evidence="1 2" key="1">
    <citation type="submission" date="2021-07" db="EMBL/GenBank/DDBJ databases">
        <authorList>
            <person name="Palmer J.M."/>
        </authorList>
    </citation>
    <scope>NUCLEOTIDE SEQUENCE [LARGE SCALE GENOMIC DNA]</scope>
    <source>
        <strain evidence="1 2">AT_MEX2019</strain>
        <tissue evidence="1">Muscle</tissue>
    </source>
</reference>
<protein>
    <submittedName>
        <fullName evidence="1">Uncharacterized protein</fullName>
    </submittedName>
</protein>
<evidence type="ECO:0000313" key="1">
    <source>
        <dbReference type="EMBL" id="MED6260829.1"/>
    </source>
</evidence>
<name>A0ABU7CGY7_9TELE</name>
<accession>A0ABU7CGY7</accession>
<evidence type="ECO:0000313" key="2">
    <source>
        <dbReference type="Proteomes" id="UP001345963"/>
    </source>
</evidence>
<organism evidence="1 2">
    <name type="scientific">Ataeniobius toweri</name>
    <dbReference type="NCBI Taxonomy" id="208326"/>
    <lineage>
        <taxon>Eukaryota</taxon>
        <taxon>Metazoa</taxon>
        <taxon>Chordata</taxon>
        <taxon>Craniata</taxon>
        <taxon>Vertebrata</taxon>
        <taxon>Euteleostomi</taxon>
        <taxon>Actinopterygii</taxon>
        <taxon>Neopterygii</taxon>
        <taxon>Teleostei</taxon>
        <taxon>Neoteleostei</taxon>
        <taxon>Acanthomorphata</taxon>
        <taxon>Ovalentaria</taxon>
        <taxon>Atherinomorphae</taxon>
        <taxon>Cyprinodontiformes</taxon>
        <taxon>Goodeidae</taxon>
        <taxon>Ataeniobius</taxon>
    </lineage>
</organism>
<gene>
    <name evidence="1" type="ORF">ATANTOWER_029737</name>
</gene>
<proteinExistence type="predicted"/>
<sequence>MFPSFCRQLPSVYHCTPMRCQAGNLKEWRKGARHFSLNQKLPASVVADLSKPDLCSDSYGFEFVITWSSRQCKTAFNLIKASPCIGKTTGRFYHLMMIVHMYM</sequence>
<dbReference type="Proteomes" id="UP001345963">
    <property type="component" value="Unassembled WGS sequence"/>
</dbReference>
<comment type="caution">
    <text evidence="1">The sequence shown here is derived from an EMBL/GenBank/DDBJ whole genome shotgun (WGS) entry which is preliminary data.</text>
</comment>